<dbReference type="AlphaFoldDB" id="A0A368HJ50"/>
<sequence length="64" mass="6923">MEFPFSGAPDRGAPRHQSSTPRAAQLPLGHSKPQSTVRYLSTEVDDALEISELTEISPAPCGRM</sequence>
<dbReference type="Proteomes" id="UP000253250">
    <property type="component" value="Unassembled WGS sequence"/>
</dbReference>
<evidence type="ECO:0000256" key="1">
    <source>
        <dbReference type="SAM" id="MobiDB-lite"/>
    </source>
</evidence>
<evidence type="ECO:0000313" key="3">
    <source>
        <dbReference type="Proteomes" id="UP000253250"/>
    </source>
</evidence>
<protein>
    <recommendedName>
        <fullName evidence="4">Integrase</fullName>
    </recommendedName>
</protein>
<reference evidence="2 3" key="1">
    <citation type="submission" date="2018-02" db="EMBL/GenBank/DDBJ databases">
        <title>Insights into the biology of acidophilic members of the Acidiferrobacteraceae family derived from comparative genomic analyses.</title>
        <authorList>
            <person name="Issotta F."/>
            <person name="Thyssen C."/>
            <person name="Mena C."/>
            <person name="Moya A."/>
            <person name="Bellenberg S."/>
            <person name="Sproer C."/>
            <person name="Covarrubias P.C."/>
            <person name="Sand W."/>
            <person name="Quatrini R."/>
            <person name="Vera M."/>
        </authorList>
    </citation>
    <scope>NUCLEOTIDE SEQUENCE [LARGE SCALE GENOMIC DNA]</scope>
    <source>
        <strain evidence="3">m-1</strain>
    </source>
</reference>
<feature type="region of interest" description="Disordered" evidence="1">
    <location>
        <begin position="1"/>
        <end position="36"/>
    </location>
</feature>
<dbReference type="OrthoDB" id="5297095at2"/>
<organism evidence="2 3">
    <name type="scientific">Acidiferrobacter thiooxydans</name>
    <dbReference type="NCBI Taxonomy" id="163359"/>
    <lineage>
        <taxon>Bacteria</taxon>
        <taxon>Pseudomonadati</taxon>
        <taxon>Pseudomonadota</taxon>
        <taxon>Gammaproteobacteria</taxon>
        <taxon>Acidiferrobacterales</taxon>
        <taxon>Acidiferrobacteraceae</taxon>
        <taxon>Acidiferrobacter</taxon>
    </lineage>
</organism>
<name>A0A368HJ50_9GAMM</name>
<evidence type="ECO:0008006" key="4">
    <source>
        <dbReference type="Google" id="ProtNLM"/>
    </source>
</evidence>
<dbReference type="EMBL" id="PSYR01000002">
    <property type="protein sequence ID" value="RCN57077.1"/>
    <property type="molecule type" value="Genomic_DNA"/>
</dbReference>
<evidence type="ECO:0000313" key="2">
    <source>
        <dbReference type="EMBL" id="RCN57077.1"/>
    </source>
</evidence>
<keyword evidence="3" id="KW-1185">Reference proteome</keyword>
<accession>A0A368HJ50</accession>
<proteinExistence type="predicted"/>
<gene>
    <name evidence="2" type="ORF">C4900_15290</name>
</gene>
<comment type="caution">
    <text evidence="2">The sequence shown here is derived from an EMBL/GenBank/DDBJ whole genome shotgun (WGS) entry which is preliminary data.</text>
</comment>